<feature type="chain" id="PRO_5046750627" description="FAD:protein FMN transferase" evidence="12">
    <location>
        <begin position="29"/>
        <end position="324"/>
    </location>
</feature>
<evidence type="ECO:0000256" key="7">
    <source>
        <dbReference type="ARBA" id="ARBA00022827"/>
    </source>
</evidence>
<dbReference type="SUPFAM" id="SSF143631">
    <property type="entry name" value="ApbE-like"/>
    <property type="match status" value="1"/>
</dbReference>
<evidence type="ECO:0000256" key="9">
    <source>
        <dbReference type="ARBA" id="ARBA00031306"/>
    </source>
</evidence>
<dbReference type="RefSeq" id="WP_367721754.1">
    <property type="nucleotide sequence ID" value="NZ_JBFOCI010000001.1"/>
</dbReference>
<dbReference type="PANTHER" id="PTHR30040:SF2">
    <property type="entry name" value="FAD:PROTEIN FMN TRANSFERASE"/>
    <property type="match status" value="1"/>
</dbReference>
<dbReference type="EMBL" id="JBFOCI010000001">
    <property type="protein sequence ID" value="MEW9804712.1"/>
    <property type="molecule type" value="Genomic_DNA"/>
</dbReference>
<keyword evidence="7 11" id="KW-0274">FAD</keyword>
<evidence type="ECO:0000313" key="14">
    <source>
        <dbReference type="Proteomes" id="UP001556196"/>
    </source>
</evidence>
<dbReference type="Pfam" id="PF02424">
    <property type="entry name" value="ApbE"/>
    <property type="match status" value="1"/>
</dbReference>
<evidence type="ECO:0000256" key="2">
    <source>
        <dbReference type="ARBA" id="ARBA00011955"/>
    </source>
</evidence>
<evidence type="ECO:0000256" key="10">
    <source>
        <dbReference type="ARBA" id="ARBA00048540"/>
    </source>
</evidence>
<keyword evidence="8 11" id="KW-0460">Magnesium</keyword>
<dbReference type="PANTHER" id="PTHR30040">
    <property type="entry name" value="THIAMINE BIOSYNTHESIS LIPOPROTEIN APBE"/>
    <property type="match status" value="1"/>
</dbReference>
<evidence type="ECO:0000256" key="5">
    <source>
        <dbReference type="ARBA" id="ARBA00022679"/>
    </source>
</evidence>
<evidence type="ECO:0000256" key="3">
    <source>
        <dbReference type="ARBA" id="ARBA00016337"/>
    </source>
</evidence>
<keyword evidence="12" id="KW-0732">Signal</keyword>
<keyword evidence="6 11" id="KW-0479">Metal-binding</keyword>
<comment type="cofactor">
    <cofactor evidence="1">
        <name>Mg(2+)</name>
        <dbReference type="ChEBI" id="CHEBI:18420"/>
    </cofactor>
</comment>
<gene>
    <name evidence="13" type="ORF">ABUE31_01780</name>
</gene>
<evidence type="ECO:0000256" key="6">
    <source>
        <dbReference type="ARBA" id="ARBA00022723"/>
    </source>
</evidence>
<name>A0ABV3QWK1_9HYPH</name>
<comment type="catalytic activity">
    <reaction evidence="10 11">
        <text>L-threonyl-[protein] + FAD = FMN-L-threonyl-[protein] + AMP + H(+)</text>
        <dbReference type="Rhea" id="RHEA:36847"/>
        <dbReference type="Rhea" id="RHEA-COMP:11060"/>
        <dbReference type="Rhea" id="RHEA-COMP:11061"/>
        <dbReference type="ChEBI" id="CHEBI:15378"/>
        <dbReference type="ChEBI" id="CHEBI:30013"/>
        <dbReference type="ChEBI" id="CHEBI:57692"/>
        <dbReference type="ChEBI" id="CHEBI:74257"/>
        <dbReference type="ChEBI" id="CHEBI:456215"/>
        <dbReference type="EC" id="2.7.1.180"/>
    </reaction>
</comment>
<dbReference type="EC" id="2.7.1.180" evidence="2 11"/>
<dbReference type="PIRSF" id="PIRSF006268">
    <property type="entry name" value="ApbE"/>
    <property type="match status" value="1"/>
</dbReference>
<dbReference type="GO" id="GO:0016740">
    <property type="term" value="F:transferase activity"/>
    <property type="evidence" value="ECO:0007669"/>
    <property type="project" value="UniProtKB-KW"/>
</dbReference>
<keyword evidence="4 11" id="KW-0285">Flavoprotein</keyword>
<protein>
    <recommendedName>
        <fullName evidence="3 11">FAD:protein FMN transferase</fullName>
        <ecNumber evidence="2 11">2.7.1.180</ecNumber>
    </recommendedName>
    <alternativeName>
        <fullName evidence="9 11">Flavin transferase</fullName>
    </alternativeName>
</protein>
<dbReference type="Gene3D" id="3.10.520.10">
    <property type="entry name" value="ApbE-like domains"/>
    <property type="match status" value="1"/>
</dbReference>
<dbReference type="PROSITE" id="PS51318">
    <property type="entry name" value="TAT"/>
    <property type="match status" value="1"/>
</dbReference>
<keyword evidence="14" id="KW-1185">Reference proteome</keyword>
<evidence type="ECO:0000256" key="4">
    <source>
        <dbReference type="ARBA" id="ARBA00022630"/>
    </source>
</evidence>
<dbReference type="InterPro" id="IPR006311">
    <property type="entry name" value="TAT_signal"/>
</dbReference>
<dbReference type="Proteomes" id="UP001556196">
    <property type="component" value="Unassembled WGS sequence"/>
</dbReference>
<comment type="similarity">
    <text evidence="11">Belongs to the ApbE family.</text>
</comment>
<accession>A0ABV3QWK1</accession>
<proteinExistence type="inferred from homology"/>
<sequence>MTQMTRRRFIGISAAAAGLSLLPFGTVAGDMPDAVVWRGRAMGAAAELILHHRDRELARALVARMAGEIDRLERIFSLYVPDSSLSQLNAAGALAAPPRELIELLSLCRDVWAASAGAFDPTVQPLWALHARHFASANADPAGPAQDEIEAALALVGFGRLAFDNSRVALPLKGMALTLNGIAQGFLTDRIVGMLRDAGVTDTLADIGEVRAMGRRGDGSPWRVGIGGLGDTVELVDRAIATSSPDGFRFAGPGSPAHLLDPRTGRSARRYGCVSVLSPGAAAADGLSTACNFLDPPAIEALLAAFPETQVRLRSADGRRLRLG</sequence>
<dbReference type="InterPro" id="IPR003374">
    <property type="entry name" value="ApbE-like_sf"/>
</dbReference>
<reference evidence="13 14" key="1">
    <citation type="submission" date="2024-06" db="EMBL/GenBank/DDBJ databases">
        <authorList>
            <person name="Tuo L."/>
        </authorList>
    </citation>
    <scope>NUCLEOTIDE SEQUENCE [LARGE SCALE GENOMIC DNA]</scope>
    <source>
        <strain evidence="13 14">ZMM04-5</strain>
    </source>
</reference>
<evidence type="ECO:0000256" key="8">
    <source>
        <dbReference type="ARBA" id="ARBA00022842"/>
    </source>
</evidence>
<comment type="caution">
    <text evidence="13">The sequence shown here is derived from an EMBL/GenBank/DDBJ whole genome shotgun (WGS) entry which is preliminary data.</text>
</comment>
<dbReference type="InterPro" id="IPR024932">
    <property type="entry name" value="ApbE"/>
</dbReference>
<feature type="signal peptide" evidence="12">
    <location>
        <begin position="1"/>
        <end position="28"/>
    </location>
</feature>
<evidence type="ECO:0000256" key="12">
    <source>
        <dbReference type="SAM" id="SignalP"/>
    </source>
</evidence>
<evidence type="ECO:0000313" key="13">
    <source>
        <dbReference type="EMBL" id="MEW9804712.1"/>
    </source>
</evidence>
<evidence type="ECO:0000256" key="1">
    <source>
        <dbReference type="ARBA" id="ARBA00001946"/>
    </source>
</evidence>
<keyword evidence="5 11" id="KW-0808">Transferase</keyword>
<organism evidence="13 14">
    <name type="scientific">Mesorhizobium marinum</name>
    <dbReference type="NCBI Taxonomy" id="3228790"/>
    <lineage>
        <taxon>Bacteria</taxon>
        <taxon>Pseudomonadati</taxon>
        <taxon>Pseudomonadota</taxon>
        <taxon>Alphaproteobacteria</taxon>
        <taxon>Hyphomicrobiales</taxon>
        <taxon>Phyllobacteriaceae</taxon>
        <taxon>Mesorhizobium</taxon>
    </lineage>
</organism>
<evidence type="ECO:0000256" key="11">
    <source>
        <dbReference type="PIRNR" id="PIRNR006268"/>
    </source>
</evidence>